<dbReference type="AlphaFoldDB" id="A0A5C6QR49"/>
<comment type="caution">
    <text evidence="3">The sequence shown here is derived from an EMBL/GenBank/DDBJ whole genome shotgun (WGS) entry which is preliminary data.</text>
</comment>
<gene>
    <name evidence="2" type="ORF">ESZ26_04690</name>
    <name evidence="3" type="ORF">ESZ27_02270</name>
</gene>
<dbReference type="Pfam" id="PF07308">
    <property type="entry name" value="DUF1456"/>
    <property type="match status" value="2"/>
</dbReference>
<evidence type="ECO:0000313" key="2">
    <source>
        <dbReference type="EMBL" id="TWX61915.1"/>
    </source>
</evidence>
<dbReference type="PANTHER" id="PTHR37805:SF1">
    <property type="entry name" value="CYTOPLASMIC PROTEIN"/>
    <property type="match status" value="1"/>
</dbReference>
<protein>
    <submittedName>
        <fullName evidence="3">DUF1456 family protein</fullName>
    </submittedName>
</protein>
<evidence type="ECO:0000313" key="4">
    <source>
        <dbReference type="Proteomes" id="UP000321525"/>
    </source>
</evidence>
<keyword evidence="4" id="KW-1185">Reference proteome</keyword>
<evidence type="ECO:0000313" key="3">
    <source>
        <dbReference type="EMBL" id="TWX71247.1"/>
    </source>
</evidence>
<name>A0A5C6QR49_9GAMM</name>
<evidence type="ECO:0000313" key="5">
    <source>
        <dbReference type="Proteomes" id="UP000321917"/>
    </source>
</evidence>
<feature type="region of interest" description="Disordered" evidence="1">
    <location>
        <begin position="188"/>
        <end position="219"/>
    </location>
</feature>
<dbReference type="InterPro" id="IPR009921">
    <property type="entry name" value="YehS-like"/>
</dbReference>
<dbReference type="RefSeq" id="WP_146798476.1">
    <property type="nucleotide sequence ID" value="NZ_VOLP01000006.1"/>
</dbReference>
<organism evidence="3 5">
    <name type="scientific">Colwellia hornerae</name>
    <dbReference type="NCBI Taxonomy" id="89402"/>
    <lineage>
        <taxon>Bacteria</taxon>
        <taxon>Pseudomonadati</taxon>
        <taxon>Pseudomonadota</taxon>
        <taxon>Gammaproteobacteria</taxon>
        <taxon>Alteromonadales</taxon>
        <taxon>Colwelliaceae</taxon>
        <taxon>Colwellia</taxon>
    </lineage>
</organism>
<dbReference type="Proteomes" id="UP000321525">
    <property type="component" value="Unassembled WGS sequence"/>
</dbReference>
<dbReference type="EMBL" id="VOLR01000005">
    <property type="protein sequence ID" value="TWX61915.1"/>
    <property type="molecule type" value="Genomic_DNA"/>
</dbReference>
<sequence>MTNNDVLRRLRYTFNFNDQKMIDLFNLAKLTVSREQISYWLKKEDDPQVVNCSDVQLATFLNGLIIDKRGARDGETPPAEKRMNNNLVLNKLKIALALRAEDVLDMMSTSGIRMTKPELSAFFRKPDHKHYRACKDQFLRNFIQAIDTKYHVNRPEKFTPKREVETVKKAELPKKDYQAAKPKVSKIYINPNATKASPNDDDKPKRKVLKLKPSDIYKT</sequence>
<dbReference type="OrthoDB" id="9788465at2"/>
<accession>A0A5C6QR49</accession>
<dbReference type="PANTHER" id="PTHR37805">
    <property type="entry name" value="CYTOPLASMIC PROTEIN-RELATED"/>
    <property type="match status" value="1"/>
</dbReference>
<dbReference type="EMBL" id="VOLQ01000003">
    <property type="protein sequence ID" value="TWX71247.1"/>
    <property type="molecule type" value="Genomic_DNA"/>
</dbReference>
<evidence type="ECO:0000256" key="1">
    <source>
        <dbReference type="SAM" id="MobiDB-lite"/>
    </source>
</evidence>
<reference evidence="3 5" key="1">
    <citation type="submission" date="2019-07" db="EMBL/GenBank/DDBJ databases">
        <title>Genomes of sea-ice associated Colwellia species.</title>
        <authorList>
            <person name="Bowman J.P."/>
        </authorList>
    </citation>
    <scope>NUCLEOTIDE SEQUENCE [LARGE SCALE GENOMIC DNA]</scope>
    <source>
        <strain evidence="2 4">ACAM 607</strain>
        <strain evidence="3 5">IC036</strain>
    </source>
</reference>
<proteinExistence type="predicted"/>
<dbReference type="Proteomes" id="UP000321917">
    <property type="component" value="Unassembled WGS sequence"/>
</dbReference>